<feature type="transmembrane region" description="Helical" evidence="7">
    <location>
        <begin position="429"/>
        <end position="452"/>
    </location>
</feature>
<feature type="transmembrane region" description="Helical" evidence="7">
    <location>
        <begin position="83"/>
        <end position="101"/>
    </location>
</feature>
<evidence type="ECO:0000256" key="6">
    <source>
        <dbReference type="ARBA" id="ARBA00023136"/>
    </source>
</evidence>
<dbReference type="Proteomes" id="UP001185706">
    <property type="component" value="Unassembled WGS sequence"/>
</dbReference>
<feature type="transmembrane region" description="Helical" evidence="7">
    <location>
        <begin position="226"/>
        <end position="250"/>
    </location>
</feature>
<evidence type="ECO:0000256" key="4">
    <source>
        <dbReference type="ARBA" id="ARBA00022692"/>
    </source>
</evidence>
<dbReference type="NCBIfam" id="TIGR00711">
    <property type="entry name" value="efflux_EmrB"/>
    <property type="match status" value="1"/>
</dbReference>
<dbReference type="PRINTS" id="PR01036">
    <property type="entry name" value="TCRTETB"/>
</dbReference>
<evidence type="ECO:0000256" key="1">
    <source>
        <dbReference type="ARBA" id="ARBA00004651"/>
    </source>
</evidence>
<dbReference type="AlphaFoldDB" id="A0AAE4NJ07"/>
<protein>
    <submittedName>
        <fullName evidence="9">DHA2 family efflux MFS transporter permease subunit</fullName>
    </submittedName>
</protein>
<keyword evidence="5 7" id="KW-1133">Transmembrane helix</keyword>
<evidence type="ECO:0000313" key="10">
    <source>
        <dbReference type="Proteomes" id="UP001185706"/>
    </source>
</evidence>
<dbReference type="PANTHER" id="PTHR42718:SF46">
    <property type="entry name" value="BLR6921 PROTEIN"/>
    <property type="match status" value="1"/>
</dbReference>
<accession>A0AAE4NJ07</accession>
<evidence type="ECO:0000259" key="8">
    <source>
        <dbReference type="PROSITE" id="PS50850"/>
    </source>
</evidence>
<feature type="transmembrane region" description="Helical" evidence="7">
    <location>
        <begin position="107"/>
        <end position="128"/>
    </location>
</feature>
<keyword evidence="3" id="KW-1003">Cell membrane</keyword>
<dbReference type="Pfam" id="PF07690">
    <property type="entry name" value="MFS_1"/>
    <property type="match status" value="2"/>
</dbReference>
<evidence type="ECO:0000256" key="3">
    <source>
        <dbReference type="ARBA" id="ARBA00022475"/>
    </source>
</evidence>
<feature type="transmembrane region" description="Helical" evidence="7">
    <location>
        <begin position="336"/>
        <end position="355"/>
    </location>
</feature>
<dbReference type="GO" id="GO:0022857">
    <property type="term" value="F:transmembrane transporter activity"/>
    <property type="evidence" value="ECO:0007669"/>
    <property type="project" value="InterPro"/>
</dbReference>
<dbReference type="RefSeq" id="WP_316993051.1">
    <property type="nucleotide sequence ID" value="NZ_JAVBIB010000002.1"/>
</dbReference>
<dbReference type="Gene3D" id="1.20.1720.10">
    <property type="entry name" value="Multidrug resistance protein D"/>
    <property type="match status" value="1"/>
</dbReference>
<feature type="transmembrane region" description="Helical" evidence="7">
    <location>
        <begin position="402"/>
        <end position="423"/>
    </location>
</feature>
<dbReference type="InterPro" id="IPR020846">
    <property type="entry name" value="MFS_dom"/>
</dbReference>
<dbReference type="InterPro" id="IPR036259">
    <property type="entry name" value="MFS_trans_sf"/>
</dbReference>
<keyword evidence="6 7" id="KW-0472">Membrane</keyword>
<feature type="transmembrane region" description="Helical" evidence="7">
    <location>
        <begin position="202"/>
        <end position="220"/>
    </location>
</feature>
<dbReference type="Gene3D" id="1.20.1250.20">
    <property type="entry name" value="MFS general substrate transporter like domains"/>
    <property type="match status" value="1"/>
</dbReference>
<dbReference type="InterPro" id="IPR004638">
    <property type="entry name" value="EmrB-like"/>
</dbReference>
<feature type="transmembrane region" description="Helical" evidence="7">
    <location>
        <begin position="170"/>
        <end position="190"/>
    </location>
</feature>
<feature type="transmembrane region" description="Helical" evidence="7">
    <location>
        <begin position="53"/>
        <end position="71"/>
    </location>
</feature>
<feature type="transmembrane region" description="Helical" evidence="7">
    <location>
        <begin position="140"/>
        <end position="164"/>
    </location>
</feature>
<comment type="caution">
    <text evidence="9">The sequence shown here is derived from an EMBL/GenBank/DDBJ whole genome shotgun (WGS) entry which is preliminary data.</text>
</comment>
<keyword evidence="2" id="KW-0813">Transport</keyword>
<name>A0AAE4NJ07_9CORY</name>
<dbReference type="SUPFAM" id="SSF103473">
    <property type="entry name" value="MFS general substrate transporter"/>
    <property type="match status" value="2"/>
</dbReference>
<feature type="transmembrane region" description="Helical" evidence="7">
    <location>
        <begin position="308"/>
        <end position="329"/>
    </location>
</feature>
<dbReference type="EMBL" id="JAVBIB010000002">
    <property type="protein sequence ID" value="MDV2418588.1"/>
    <property type="molecule type" value="Genomic_DNA"/>
</dbReference>
<dbReference type="PROSITE" id="PS50850">
    <property type="entry name" value="MFS"/>
    <property type="match status" value="1"/>
</dbReference>
<dbReference type="InterPro" id="IPR011701">
    <property type="entry name" value="MFS"/>
</dbReference>
<feature type="transmembrane region" description="Helical" evidence="7">
    <location>
        <begin position="361"/>
        <end position="381"/>
    </location>
</feature>
<feature type="domain" description="Major facilitator superfamily (MFS) profile" evidence="8">
    <location>
        <begin position="16"/>
        <end position="457"/>
    </location>
</feature>
<keyword evidence="4 7" id="KW-0812">Transmembrane</keyword>
<evidence type="ECO:0000256" key="7">
    <source>
        <dbReference type="SAM" id="Phobius"/>
    </source>
</evidence>
<dbReference type="PANTHER" id="PTHR42718">
    <property type="entry name" value="MAJOR FACILITATOR SUPERFAMILY MULTIDRUG TRANSPORTER MFSC"/>
    <property type="match status" value="1"/>
</dbReference>
<feature type="transmembrane region" description="Helical" evidence="7">
    <location>
        <begin position="271"/>
        <end position="296"/>
    </location>
</feature>
<proteinExistence type="predicted"/>
<evidence type="ECO:0000256" key="5">
    <source>
        <dbReference type="ARBA" id="ARBA00022989"/>
    </source>
</evidence>
<gene>
    <name evidence="9" type="ORF">RAE03_02150</name>
</gene>
<sequence length="458" mass="47955">MTVETHLPPERQAWRAMFALSLGFFVSLLDQSMVAVALPDLQRELGASVNHTMWVSAAYLLAVVVPLLFTGRLGDVLGQRRTFCVGVAVFGVGALSCALAPAVEVLIAARVVQGIGASLQMPQTMSVINRIFARERRGRALGVWGVIGSVAALAGPLAGGYLVGNFGWQAAFWVHIPFVVLAIAFALLWVPELPTTAQAIDVASAIVSLLALAALVFGIQQGPVLGWGWTVWLILLVGIIASAWFIRLQVTAHARGSSPLVPLALFRNRNYVAGSVGIIAMGFMAASVMLPVMLWLQTVQGLPAGEAGIIVAPMALVSLLMSPVAGIMADKINPRLLGATGFSILIFSLFAAWWVMQADALAWVLGLPIAGLGVGQSFIWGSNAATTLRDVSPQLMGAASGVYNTSRQVGSVLGVALVSAVMQTGSPEAAIINSLFAIVVALVVGLVSALCFRNTLQG</sequence>
<dbReference type="GO" id="GO:0005886">
    <property type="term" value="C:plasma membrane"/>
    <property type="evidence" value="ECO:0007669"/>
    <property type="project" value="UniProtKB-SubCell"/>
</dbReference>
<reference evidence="9" key="1">
    <citation type="submission" date="2023-08" db="EMBL/GenBank/DDBJ databases">
        <title>Genomic characterization of the C. tuberculostearicum species complex, a ubiquitous member of the human skin microbiome.</title>
        <authorList>
            <person name="Ahmed N."/>
            <person name="Deming C."/>
            <person name="Conlan S."/>
            <person name="Segre J."/>
        </authorList>
    </citation>
    <scope>NUCLEOTIDE SEQUENCE</scope>
    <source>
        <strain evidence="9">CTNIH22</strain>
    </source>
</reference>
<comment type="subcellular location">
    <subcellularLocation>
        <location evidence="1">Cell membrane</location>
        <topology evidence="1">Multi-pass membrane protein</topology>
    </subcellularLocation>
</comment>
<evidence type="ECO:0000256" key="2">
    <source>
        <dbReference type="ARBA" id="ARBA00022448"/>
    </source>
</evidence>
<organism evidence="9 10">
    <name type="scientific">Corynebacterium tuberculostearicum</name>
    <dbReference type="NCBI Taxonomy" id="38304"/>
    <lineage>
        <taxon>Bacteria</taxon>
        <taxon>Bacillati</taxon>
        <taxon>Actinomycetota</taxon>
        <taxon>Actinomycetes</taxon>
        <taxon>Mycobacteriales</taxon>
        <taxon>Corynebacteriaceae</taxon>
        <taxon>Corynebacterium</taxon>
    </lineage>
</organism>
<evidence type="ECO:0000313" key="9">
    <source>
        <dbReference type="EMBL" id="MDV2418588.1"/>
    </source>
</evidence>